<dbReference type="AlphaFoldDB" id="A0A0P9DGZ0"/>
<dbReference type="EMBL" id="LJCR01000477">
    <property type="protein sequence ID" value="KPV52641.1"/>
    <property type="molecule type" value="Genomic_DNA"/>
</dbReference>
<protein>
    <submittedName>
        <fullName evidence="1">Uncharacterized protein</fullName>
    </submittedName>
</protein>
<evidence type="ECO:0000313" key="2">
    <source>
        <dbReference type="Proteomes" id="UP000050509"/>
    </source>
</evidence>
<gene>
    <name evidence="1" type="ORF">SE17_14265</name>
</gene>
<proteinExistence type="predicted"/>
<dbReference type="Proteomes" id="UP000050509">
    <property type="component" value="Unassembled WGS sequence"/>
</dbReference>
<name>A0A0P9DGZ0_9CHLR</name>
<organism evidence="1 2">
    <name type="scientific">Kouleothrix aurantiaca</name>
    <dbReference type="NCBI Taxonomy" id="186479"/>
    <lineage>
        <taxon>Bacteria</taxon>
        <taxon>Bacillati</taxon>
        <taxon>Chloroflexota</taxon>
        <taxon>Chloroflexia</taxon>
        <taxon>Chloroflexales</taxon>
        <taxon>Roseiflexineae</taxon>
        <taxon>Roseiflexaceae</taxon>
        <taxon>Kouleothrix</taxon>
    </lineage>
</organism>
<evidence type="ECO:0000313" key="1">
    <source>
        <dbReference type="EMBL" id="KPV52641.1"/>
    </source>
</evidence>
<sequence length="117" mass="12406">MTQLTTFFLLAALVEGIVEYAGARIPAAIKQYAAAGIAIALCVAYNADLLALLGLTAPYPYMGAIATGLILGRGSNYLHDFTARFAPLKLVSLSTETVERLRTFESAPAITKLPGEE</sequence>
<comment type="caution">
    <text evidence="1">The sequence shown here is derived from an EMBL/GenBank/DDBJ whole genome shotgun (WGS) entry which is preliminary data.</text>
</comment>
<accession>A0A0P9DGZ0</accession>
<keyword evidence="2" id="KW-1185">Reference proteome</keyword>
<reference evidence="1 2" key="1">
    <citation type="submission" date="2015-09" db="EMBL/GenBank/DDBJ databases">
        <title>Draft genome sequence of Kouleothrix aurantiaca JCM 19913.</title>
        <authorList>
            <person name="Hemp J."/>
        </authorList>
    </citation>
    <scope>NUCLEOTIDE SEQUENCE [LARGE SCALE GENOMIC DNA]</scope>
    <source>
        <strain evidence="1 2">COM-B</strain>
    </source>
</reference>